<keyword evidence="3" id="KW-1185">Reference proteome</keyword>
<reference evidence="2 3" key="1">
    <citation type="submission" date="2022-09" db="EMBL/GenBank/DDBJ databases">
        <title>Chelativorans salina sp. nov., a novel slightly halophilic bacterium isolated from a saline lake sediment enrichment.</title>
        <authorList>
            <person name="Gao L."/>
            <person name="Fang B.-Z."/>
            <person name="Li W.-J."/>
        </authorList>
    </citation>
    <scope>NUCLEOTIDE SEQUENCE [LARGE SCALE GENOMIC DNA]</scope>
    <source>
        <strain evidence="2 3">EGI FJ00035</strain>
    </source>
</reference>
<evidence type="ECO:0000313" key="2">
    <source>
        <dbReference type="EMBL" id="MCT7374380.1"/>
    </source>
</evidence>
<dbReference type="InterPro" id="IPR011008">
    <property type="entry name" value="Dimeric_a/b-barrel"/>
</dbReference>
<dbReference type="Pfam" id="PF01037">
    <property type="entry name" value="AsnC_trans_reg"/>
    <property type="match status" value="1"/>
</dbReference>
<dbReference type="Proteomes" id="UP001320831">
    <property type="component" value="Unassembled WGS sequence"/>
</dbReference>
<proteinExistence type="predicted"/>
<organism evidence="2 3">
    <name type="scientific">Chelativorans salis</name>
    <dbReference type="NCBI Taxonomy" id="2978478"/>
    <lineage>
        <taxon>Bacteria</taxon>
        <taxon>Pseudomonadati</taxon>
        <taxon>Pseudomonadota</taxon>
        <taxon>Alphaproteobacteria</taxon>
        <taxon>Hyphomicrobiales</taxon>
        <taxon>Phyllobacteriaceae</taxon>
        <taxon>Chelativorans</taxon>
    </lineage>
</organism>
<name>A0ABT2LII6_9HYPH</name>
<sequence>MLDTARPSLAGFAECSGRAIALEMFRRTVTAILNVIDFYQTAGDYDYMLRVMTEDMTLSTASIGRSLKRSSSTP</sequence>
<dbReference type="SUPFAM" id="SSF54909">
    <property type="entry name" value="Dimeric alpha+beta barrel"/>
    <property type="match status" value="1"/>
</dbReference>
<dbReference type="EMBL" id="JAOCZP010000001">
    <property type="protein sequence ID" value="MCT7374380.1"/>
    <property type="molecule type" value="Genomic_DNA"/>
</dbReference>
<evidence type="ECO:0000259" key="1">
    <source>
        <dbReference type="Pfam" id="PF01037"/>
    </source>
</evidence>
<evidence type="ECO:0000313" key="3">
    <source>
        <dbReference type="Proteomes" id="UP001320831"/>
    </source>
</evidence>
<feature type="domain" description="Transcription regulator AsnC/Lrp ligand binding" evidence="1">
    <location>
        <begin position="15"/>
        <end position="56"/>
    </location>
</feature>
<dbReference type="RefSeq" id="WP_260900770.1">
    <property type="nucleotide sequence ID" value="NZ_JAOCZP010000001.1"/>
</dbReference>
<gene>
    <name evidence="2" type="ORF">N5A92_04955</name>
</gene>
<dbReference type="InterPro" id="IPR019887">
    <property type="entry name" value="Tscrpt_reg_AsnC/Lrp_C"/>
</dbReference>
<dbReference type="Gene3D" id="3.30.70.920">
    <property type="match status" value="1"/>
</dbReference>
<protein>
    <submittedName>
        <fullName evidence="2">Lrp/AsnC ligand binding domain-containing protein</fullName>
    </submittedName>
</protein>
<accession>A0ABT2LII6</accession>
<comment type="caution">
    <text evidence="2">The sequence shown here is derived from an EMBL/GenBank/DDBJ whole genome shotgun (WGS) entry which is preliminary data.</text>
</comment>